<dbReference type="CDD" id="cd07958">
    <property type="entry name" value="Anticodon_Ia_Leu_BEm"/>
    <property type="match status" value="1"/>
</dbReference>
<accession>A0A550JKY2</accession>
<comment type="subcellular location">
    <subcellularLocation>
        <location evidence="9">Cytoplasm</location>
    </subcellularLocation>
</comment>
<protein>
    <recommendedName>
        <fullName evidence="9">Leucine--tRNA ligase</fullName>
        <ecNumber evidence="9">6.1.1.4</ecNumber>
    </recommendedName>
    <alternativeName>
        <fullName evidence="9">Leucyl-tRNA synthetase</fullName>
        <shortName evidence="9">LeuRS</shortName>
    </alternativeName>
</protein>
<feature type="domain" description="Aminoacyl-tRNA synthetase class Ia" evidence="11">
    <location>
        <begin position="611"/>
        <end position="651"/>
    </location>
</feature>
<evidence type="ECO:0000256" key="9">
    <source>
        <dbReference type="HAMAP-Rule" id="MF_00049"/>
    </source>
</evidence>
<dbReference type="GO" id="GO:0002161">
    <property type="term" value="F:aminoacyl-tRNA deacylase activity"/>
    <property type="evidence" value="ECO:0007669"/>
    <property type="project" value="InterPro"/>
</dbReference>
<keyword evidence="15" id="KW-1185">Reference proteome</keyword>
<dbReference type="SUPFAM" id="SSF52374">
    <property type="entry name" value="Nucleotidylyl transferase"/>
    <property type="match status" value="1"/>
</dbReference>
<evidence type="ECO:0000256" key="1">
    <source>
        <dbReference type="ARBA" id="ARBA00005594"/>
    </source>
</evidence>
<dbReference type="EMBL" id="VJVV01000001">
    <property type="protein sequence ID" value="TRO83832.1"/>
    <property type="molecule type" value="Genomic_DNA"/>
</dbReference>
<keyword evidence="5 9" id="KW-0067">ATP-binding</keyword>
<name>A0A550JKY2_9BACT</name>
<keyword evidence="2 9" id="KW-0963">Cytoplasm</keyword>
<organism evidence="14 15">
    <name type="scientific">Trichloromonas acetexigens</name>
    <dbReference type="NCBI Taxonomy" id="38815"/>
    <lineage>
        <taxon>Bacteria</taxon>
        <taxon>Pseudomonadati</taxon>
        <taxon>Thermodesulfobacteriota</taxon>
        <taxon>Desulfuromonadia</taxon>
        <taxon>Desulfuromonadales</taxon>
        <taxon>Trichloromonadaceae</taxon>
        <taxon>Trichloromonas</taxon>
    </lineage>
</organism>
<proteinExistence type="inferred from homology"/>
<dbReference type="Pfam" id="PF00133">
    <property type="entry name" value="tRNA-synt_1"/>
    <property type="match status" value="3"/>
</dbReference>
<dbReference type="PROSITE" id="PS00178">
    <property type="entry name" value="AA_TRNA_LIGASE_I"/>
    <property type="match status" value="1"/>
</dbReference>
<keyword evidence="6 9" id="KW-0648">Protein biosynthesis</keyword>
<evidence type="ECO:0000256" key="2">
    <source>
        <dbReference type="ARBA" id="ARBA00022490"/>
    </source>
</evidence>
<dbReference type="FunFam" id="3.40.50.620:FF:000056">
    <property type="entry name" value="Leucine--tRNA ligase"/>
    <property type="match status" value="1"/>
</dbReference>
<dbReference type="EC" id="6.1.1.4" evidence="9"/>
<comment type="catalytic activity">
    <reaction evidence="8 9">
        <text>tRNA(Leu) + L-leucine + ATP = L-leucyl-tRNA(Leu) + AMP + diphosphate</text>
        <dbReference type="Rhea" id="RHEA:11688"/>
        <dbReference type="Rhea" id="RHEA-COMP:9613"/>
        <dbReference type="Rhea" id="RHEA-COMP:9622"/>
        <dbReference type="ChEBI" id="CHEBI:30616"/>
        <dbReference type="ChEBI" id="CHEBI:33019"/>
        <dbReference type="ChEBI" id="CHEBI:57427"/>
        <dbReference type="ChEBI" id="CHEBI:78442"/>
        <dbReference type="ChEBI" id="CHEBI:78494"/>
        <dbReference type="ChEBI" id="CHEBI:456215"/>
        <dbReference type="EC" id="6.1.1.4"/>
    </reaction>
</comment>
<dbReference type="InterPro" id="IPR002302">
    <property type="entry name" value="Leu-tRNA-ligase"/>
</dbReference>
<evidence type="ECO:0000313" key="14">
    <source>
        <dbReference type="EMBL" id="TRO83832.1"/>
    </source>
</evidence>
<evidence type="ECO:0000259" key="11">
    <source>
        <dbReference type="Pfam" id="PF00133"/>
    </source>
</evidence>
<dbReference type="GO" id="GO:0006429">
    <property type="term" value="P:leucyl-tRNA aminoacylation"/>
    <property type="evidence" value="ECO:0007669"/>
    <property type="project" value="UniProtKB-UniRule"/>
</dbReference>
<evidence type="ECO:0000256" key="10">
    <source>
        <dbReference type="RuleBase" id="RU363035"/>
    </source>
</evidence>
<dbReference type="FunFam" id="3.40.50.620:FF:000003">
    <property type="entry name" value="Leucine--tRNA ligase"/>
    <property type="match status" value="1"/>
</dbReference>
<dbReference type="PRINTS" id="PR00985">
    <property type="entry name" value="TRNASYNTHLEU"/>
</dbReference>
<dbReference type="GO" id="GO:0004823">
    <property type="term" value="F:leucine-tRNA ligase activity"/>
    <property type="evidence" value="ECO:0007669"/>
    <property type="project" value="UniProtKB-UniRule"/>
</dbReference>
<feature type="short sequence motif" description="'KMSKS' region" evidence="9">
    <location>
        <begin position="612"/>
        <end position="616"/>
    </location>
</feature>
<dbReference type="Gene3D" id="1.10.730.10">
    <property type="entry name" value="Isoleucyl-tRNA Synthetase, Domain 1"/>
    <property type="match status" value="1"/>
</dbReference>
<dbReference type="PANTHER" id="PTHR43740:SF2">
    <property type="entry name" value="LEUCINE--TRNA LIGASE, MITOCHONDRIAL"/>
    <property type="match status" value="1"/>
</dbReference>
<dbReference type="InterPro" id="IPR013155">
    <property type="entry name" value="M/V/L/I-tRNA-synth_anticd-bd"/>
</dbReference>
<dbReference type="Pfam" id="PF08264">
    <property type="entry name" value="Anticodon_1"/>
    <property type="match status" value="1"/>
</dbReference>
<evidence type="ECO:0000256" key="6">
    <source>
        <dbReference type="ARBA" id="ARBA00022917"/>
    </source>
</evidence>
<dbReference type="FunFam" id="1.10.730.10:FF:000011">
    <property type="entry name" value="Leucine--tRNA ligase chloroplastic/mitochondrial"/>
    <property type="match status" value="1"/>
</dbReference>
<keyword evidence="7 9" id="KW-0030">Aminoacyl-tRNA synthetase</keyword>
<dbReference type="HAMAP" id="MF_00049_B">
    <property type="entry name" value="Leu_tRNA_synth_B"/>
    <property type="match status" value="1"/>
</dbReference>
<evidence type="ECO:0000259" key="12">
    <source>
        <dbReference type="Pfam" id="PF08264"/>
    </source>
</evidence>
<dbReference type="InterPro" id="IPR009080">
    <property type="entry name" value="tRNAsynth_Ia_anticodon-bd"/>
</dbReference>
<dbReference type="AlphaFoldDB" id="A0A550JKY2"/>
<keyword evidence="3 9" id="KW-0436">Ligase</keyword>
<evidence type="ECO:0000256" key="5">
    <source>
        <dbReference type="ARBA" id="ARBA00022840"/>
    </source>
</evidence>
<evidence type="ECO:0000256" key="3">
    <source>
        <dbReference type="ARBA" id="ARBA00022598"/>
    </source>
</evidence>
<keyword evidence="4 9" id="KW-0547">Nucleotide-binding</keyword>
<dbReference type="CDD" id="cd00812">
    <property type="entry name" value="LeuRS_core"/>
    <property type="match status" value="1"/>
</dbReference>
<dbReference type="Pfam" id="PF13603">
    <property type="entry name" value="tRNA-synt_1_2"/>
    <property type="match status" value="1"/>
</dbReference>
<evidence type="ECO:0000256" key="8">
    <source>
        <dbReference type="ARBA" id="ARBA00047469"/>
    </source>
</evidence>
<dbReference type="InterPro" id="IPR014729">
    <property type="entry name" value="Rossmann-like_a/b/a_fold"/>
</dbReference>
<dbReference type="RefSeq" id="WP_092052605.1">
    <property type="nucleotide sequence ID" value="NZ_FOJJ01000001.1"/>
</dbReference>
<evidence type="ECO:0000256" key="4">
    <source>
        <dbReference type="ARBA" id="ARBA00022741"/>
    </source>
</evidence>
<dbReference type="Proteomes" id="UP000317155">
    <property type="component" value="Unassembled WGS sequence"/>
</dbReference>
<comment type="similarity">
    <text evidence="1 9 10">Belongs to the class-I aminoacyl-tRNA synthetase family.</text>
</comment>
<dbReference type="InterPro" id="IPR001412">
    <property type="entry name" value="aa-tRNA-synth_I_CS"/>
</dbReference>
<feature type="binding site" evidence="9">
    <location>
        <position position="615"/>
    </location>
    <ligand>
        <name>ATP</name>
        <dbReference type="ChEBI" id="CHEBI:30616"/>
    </ligand>
</feature>
<dbReference type="NCBIfam" id="TIGR00396">
    <property type="entry name" value="leuS_bact"/>
    <property type="match status" value="1"/>
</dbReference>
<dbReference type="OrthoDB" id="9810365at2"/>
<evidence type="ECO:0000313" key="15">
    <source>
        <dbReference type="Proteomes" id="UP000317155"/>
    </source>
</evidence>
<dbReference type="SUPFAM" id="SSF47323">
    <property type="entry name" value="Anticodon-binding domain of a subclass of class I aminoacyl-tRNA synthetases"/>
    <property type="match status" value="1"/>
</dbReference>
<feature type="domain" description="Methionyl/Valyl/Leucyl/Isoleucyl-tRNA synthetase anticodon-binding" evidence="12">
    <location>
        <begin position="691"/>
        <end position="813"/>
    </location>
</feature>
<dbReference type="PANTHER" id="PTHR43740">
    <property type="entry name" value="LEUCYL-TRNA SYNTHETASE"/>
    <property type="match status" value="1"/>
</dbReference>
<feature type="domain" description="Aminoacyl-tRNA synthetase class Ia" evidence="11">
    <location>
        <begin position="13"/>
        <end position="209"/>
    </location>
</feature>
<dbReference type="GO" id="GO:0005829">
    <property type="term" value="C:cytosol"/>
    <property type="evidence" value="ECO:0007669"/>
    <property type="project" value="TreeGrafter"/>
</dbReference>
<feature type="short sequence motif" description="'HIGH' region" evidence="9">
    <location>
        <begin position="42"/>
        <end position="52"/>
    </location>
</feature>
<dbReference type="InterPro" id="IPR025709">
    <property type="entry name" value="Leu_tRNA-synth_edit"/>
</dbReference>
<dbReference type="InterPro" id="IPR002300">
    <property type="entry name" value="aa-tRNA-synth_Ia"/>
</dbReference>
<sequence length="851" mass="96152">MQERYNAATIEEKWQNRWDADETFKVTEDPAREKFYLLEMFPYPSGRIHMGHVRNYSIGDVVARFKRLQGFNVLHPMGWDAFGMPAENAAINHGIHPAKWTFENIASMKIQLKKMGLSYDWDRELATCDPAYYRWEQLVFLRMLEKGLAYKKSSSVNWCPSCQTVLANEQVEDGCCWRCDSEVVAKELEQWFFRITNYAQELLDETYNLPGWPEPVLIMQRNWIGRSIGCEIDFPIDGREQSIRVFTTRQDTLFGATFMSLAPEHPLALELTTADQRPLVEAFIAKVKKQDKLKRTSDDQEKEGVFTGSYCLNPVTGSKMPIFLANFVLMEYGTGAVMAVPTHDQRDFEFARKYRLPQVVVIQPEGETLDPETMEAAWTGPGIMVNSAESNGLANEEAKEKIAESLTQRGIGQKTVNYRLRDWGVSRQRYWGTPIPVIYCDHCGMVPVPEKDLPVVLPTDVAFTGEGGSPLAQSEAFVKTPCPVCGKVARRETDTFDTFVESSWYFARYACPKHDGGPLDANAVNYWLPVDQYIGGVEHAVMHLLYARFFTKVLRDLGLMKVGEPFTNLLTQGMVCMETRSCPEHGWLYPEEVVDGRCSRCQAETVLGRNEKMSKSKKNVIDPDHLITRYGADTARLFSLFAAPPEKDLEWNEQGVEGCFRFIGRVWRLIYENLGLIQGVDLPTTAEGPARDLRRVTHRTIKKVTEDIDGRFHFNTAIAAVMELVNAISAFEGKAEAPAVLREALETTVRLLTPFVPHVAEELWSCLGHGEGIESQGWPKWDENALIEDEISIVVQVNGKVRGKVTVPADAAEDTIRQAALSEANVARFIAELTVRKVILVPGRLVNIVVS</sequence>
<gene>
    <name evidence="9" type="primary">leuS</name>
    <name evidence="14" type="ORF">FL622_01210</name>
</gene>
<dbReference type="Gene3D" id="3.40.50.620">
    <property type="entry name" value="HUPs"/>
    <property type="match status" value="2"/>
</dbReference>
<dbReference type="GO" id="GO:0005524">
    <property type="term" value="F:ATP binding"/>
    <property type="evidence" value="ECO:0007669"/>
    <property type="project" value="UniProtKB-UniRule"/>
</dbReference>
<dbReference type="InterPro" id="IPR009008">
    <property type="entry name" value="Val/Leu/Ile-tRNA-synth_edit"/>
</dbReference>
<evidence type="ECO:0000259" key="13">
    <source>
        <dbReference type="Pfam" id="PF13603"/>
    </source>
</evidence>
<feature type="domain" description="Leucyl-tRNA synthetase editing" evidence="13">
    <location>
        <begin position="221"/>
        <end position="406"/>
    </location>
</feature>
<comment type="caution">
    <text evidence="14">The sequence shown here is derived from an EMBL/GenBank/DDBJ whole genome shotgun (WGS) entry which is preliminary data.</text>
</comment>
<reference evidence="14 15" key="1">
    <citation type="submission" date="2019-07" db="EMBL/GenBank/DDBJ databases">
        <title>Insights of Desulfuromonas acetexigens electromicrobiology.</title>
        <authorList>
            <person name="Katuri K."/>
            <person name="Sapireddy V."/>
            <person name="Shaw D.R."/>
            <person name="Saikaly P."/>
        </authorList>
    </citation>
    <scope>NUCLEOTIDE SEQUENCE [LARGE SCALE GENOMIC DNA]</scope>
    <source>
        <strain evidence="14 15">2873</strain>
    </source>
</reference>
<feature type="domain" description="Aminoacyl-tRNA synthetase class Ia" evidence="11">
    <location>
        <begin position="420"/>
        <end position="576"/>
    </location>
</feature>
<dbReference type="SUPFAM" id="SSF50677">
    <property type="entry name" value="ValRS/IleRS/LeuRS editing domain"/>
    <property type="match status" value="1"/>
</dbReference>
<evidence type="ECO:0000256" key="7">
    <source>
        <dbReference type="ARBA" id="ARBA00023146"/>
    </source>
</evidence>